<reference evidence="1" key="1">
    <citation type="submission" date="2023-04" db="EMBL/GenBank/DDBJ databases">
        <title>Draft Genome sequencing of Naganishia species isolated from polar environments using Oxford Nanopore Technology.</title>
        <authorList>
            <person name="Leo P."/>
            <person name="Venkateswaran K."/>
        </authorList>
    </citation>
    <scope>NUCLEOTIDE SEQUENCE</scope>
    <source>
        <strain evidence="1">MNA-CCFEE 5423</strain>
    </source>
</reference>
<comment type="caution">
    <text evidence="1">The sequence shown here is derived from an EMBL/GenBank/DDBJ whole genome shotgun (WGS) entry which is preliminary data.</text>
</comment>
<keyword evidence="2" id="KW-1185">Reference proteome</keyword>
<gene>
    <name evidence="1" type="ORF">QFC21_005830</name>
</gene>
<protein>
    <submittedName>
        <fullName evidence="1">Uncharacterized protein</fullName>
    </submittedName>
</protein>
<accession>A0ACC2V7V2</accession>
<evidence type="ECO:0000313" key="2">
    <source>
        <dbReference type="Proteomes" id="UP001227268"/>
    </source>
</evidence>
<evidence type="ECO:0000313" key="1">
    <source>
        <dbReference type="EMBL" id="KAJ9095037.1"/>
    </source>
</evidence>
<name>A0ACC2V7V2_9TREE</name>
<dbReference type="EMBL" id="JASBWT010000023">
    <property type="protein sequence ID" value="KAJ9095037.1"/>
    <property type="molecule type" value="Genomic_DNA"/>
</dbReference>
<sequence length="1144" mass="124361">MLLSSKTGVIHHKGLRPKQFIPVLLLKLKSTKDVERIGPTGLQYYSSHSEAAFSPLRQVRLPGDHSNTPGVTLLPNGEIANTDEAQPALQGEAWVPVSTQESPVEAFISNINAKLSSIASLATASASSRTTVSVSATALQSTGLLAEEKRHITQDVLEKSMPALGMTNEFKDVVAEGLPAWAATFQHSNTPAAWYKSLGSLDLMRFITWTLFFIGTCILAFLSNPDEASFRKYLAEESFRKHVQDLYHPPAPATTAKPKRTTSGSVEDGADENKDGSGDLLEGLSHASEVPTPFRFSNHVSIHLRTPAYKFRNLVIFSLVAIMPKSTHTSNHGRTQSAGISRRTSIKNTLLTPTKTHLSPGHVSSGVSSEADENGPQYDRSTDMHALTNLDGAHDPMVAGVWFIGAFGRWWSMGAISINLPMMDAKRTEQLFRWIMSMGEEAGKKKRLLGKSGVGIGKEVIGLTGRRVGGEEAGLLSVVALPNEEVDVEAHLPLPPIKTIITPARSESPPPLRPDASLPLHHREAAPQKSHSQPTPKATSLAPSDRQTGPTEDKKAAGVDLDSPALRELTASLTKAQAVVKDYRDQLVTFNNNFANSQAQLQSSVDELRKKKKDDDADRADLKVKMRGLEENKRQAEGTRREAEKKLRSAEAIRDAILGRVEKMKAEIGNFRREIEDCNSAIQVNDTESEDYRKAAREETEQQQRLYEELEGDVGEEARQNTELAAKVVEAVDALQALIDNSPQAISDTHGQHDETDVSRGNSNPTTPDFAQFPRRAQAAMPGPFNTLRDQYANQYQYPPNYSQSVSIQATASILREPHTYRNASSDIYAPPTFRDLSGFEGFGPLGAPIHTTSGESGSEDPGSPLGNMSSSFTANLLPQELFRSLEGDQTPSETKMDLNDPWDNSVVENTEEEESATHLRHIEDKWVLPTPKAVSPANERASAVIEHASSPEETGLPAFDAGKLSRAIKDMDDAPRDGAPRRWFSSTRLNALDTTSPFSGYAPGAERHSTLGFPLGQTTSNESLPLPGSGYSNAFAPSAAEKKTLRWSSLGKWGGLNQGRQEASPSPFATSGATSGGFAPEGNVGRSISAEHNARSAWEHARVDGEETRDGGDKKPYRFFSLGRRGKEGGELGADQGNSIWKS</sequence>
<proteinExistence type="predicted"/>
<organism evidence="1 2">
    <name type="scientific">Naganishia friedmannii</name>
    <dbReference type="NCBI Taxonomy" id="89922"/>
    <lineage>
        <taxon>Eukaryota</taxon>
        <taxon>Fungi</taxon>
        <taxon>Dikarya</taxon>
        <taxon>Basidiomycota</taxon>
        <taxon>Agaricomycotina</taxon>
        <taxon>Tremellomycetes</taxon>
        <taxon>Filobasidiales</taxon>
        <taxon>Filobasidiaceae</taxon>
        <taxon>Naganishia</taxon>
    </lineage>
</organism>
<dbReference type="Proteomes" id="UP001227268">
    <property type="component" value="Unassembled WGS sequence"/>
</dbReference>